<protein>
    <recommendedName>
        <fullName evidence="8">Major facilitator superfamily transporter</fullName>
    </recommendedName>
</protein>
<dbReference type="AlphaFoldDB" id="A0A9W8WJL6"/>
<feature type="transmembrane region" description="Helical" evidence="5">
    <location>
        <begin position="364"/>
        <end position="389"/>
    </location>
</feature>
<feature type="transmembrane region" description="Helical" evidence="5">
    <location>
        <begin position="303"/>
        <end position="323"/>
    </location>
</feature>
<keyword evidence="2 5" id="KW-0812">Transmembrane</keyword>
<feature type="transmembrane region" description="Helical" evidence="5">
    <location>
        <begin position="712"/>
        <end position="732"/>
    </location>
</feature>
<dbReference type="PANTHER" id="PTHR23507:SF13">
    <property type="entry name" value="MFS GENERAL SUBSTRATE TRANSPORTER"/>
    <property type="match status" value="1"/>
</dbReference>
<sequence length="761" mass="83190">MAALFDACPRLKTFWYSTHVEWTSSEQEQEDEASQEAFDESLKDERFAKAAQRLVSLTLHGQFLWLIRALSPHLSSNLQCLTLGQDLFIDETPNLLSNLGRQCPSLRELELRCTLATAEELTEACKRWGSTLQKLRVWSIEEVSDWVIQVMPFMAALREVDFGLGCSISILDLDAIGQVSPPQQLVSVSAGDIEDPTDSEDPIAAQNRLNDVITRIVNSHYSTLQELDLSTTLGGHAVFQSFKKAKKLVKLFVNLDRDVKDFTQVPLFYVFHLMTCDTFYDSHPPYEGPGDRCSRDEIAAGTAMQYSILGMSTTFCGTLNLFVAGWTVKKFGPKAALLAQIFIPAIRVVTQIIGVVAGKSEGMMIIQATQLITILGGPAGYILVVNIIAGEVVEPLRRTAVFGQLQGAIMLGQGLGYLTGGMIGDAIDIRAPFDVAFVSFILAGIYVYFSLPYISPESMSNGQKPGQRGVSGFLAPLKVLTPQKLRLKDGKYRKHYGVIFLCSGIFLGVLATGYAPLLIQMYATAAFGFSQGNNGWLMSEFAFMRSLFLIFMFPPIIAWGRGRFSTKPLSEVPDEVVDDAASQHLPTSAGEFDATLGEQADHEPYEAPPSKKEDDGCLFDLVFLRWSLVVDGALTTVAAFATRPWHIYLSAFLLPFGSGSAPAAKGVITQMCPDSQRADALNAVTLVENVARLATQGLFGFIFASLAEAGKAYATFFCNAAIALLAMGVLLFSKFPPAGSTLVEKYEEEAEDAEEREPLVG</sequence>
<keyword evidence="4 5" id="KW-0472">Membrane</keyword>
<feature type="transmembrane region" description="Helical" evidence="5">
    <location>
        <begin position="435"/>
        <end position="454"/>
    </location>
</feature>
<evidence type="ECO:0000256" key="5">
    <source>
        <dbReference type="SAM" id="Phobius"/>
    </source>
</evidence>
<comment type="caution">
    <text evidence="6">The sequence shown here is derived from an EMBL/GenBank/DDBJ whole genome shotgun (WGS) entry which is preliminary data.</text>
</comment>
<reference evidence="6" key="1">
    <citation type="submission" date="2022-10" db="EMBL/GenBank/DDBJ databases">
        <title>Tapping the CABI collections for fungal endophytes: first genome assemblies for Collariella, Neodidymelliopsis, Ascochyta clinopodiicola, Didymella pomorum, Didymosphaeria variabile, Neocosmospora piperis and Neocucurbitaria cava.</title>
        <authorList>
            <person name="Hill R."/>
        </authorList>
    </citation>
    <scope>NUCLEOTIDE SEQUENCE</scope>
    <source>
        <strain evidence="6">IMI 366586</strain>
    </source>
</reference>
<dbReference type="SUPFAM" id="SSF52047">
    <property type="entry name" value="RNI-like"/>
    <property type="match status" value="1"/>
</dbReference>
<evidence type="ECO:0008006" key="8">
    <source>
        <dbReference type="Google" id="ProtNLM"/>
    </source>
</evidence>
<evidence type="ECO:0000256" key="4">
    <source>
        <dbReference type="ARBA" id="ARBA00023136"/>
    </source>
</evidence>
<dbReference type="Gene3D" id="1.20.1250.20">
    <property type="entry name" value="MFS general substrate transporter like domains"/>
    <property type="match status" value="2"/>
</dbReference>
<proteinExistence type="predicted"/>
<dbReference type="PANTHER" id="PTHR23507">
    <property type="entry name" value="ZGC:174356"/>
    <property type="match status" value="1"/>
</dbReference>
<evidence type="ECO:0000256" key="1">
    <source>
        <dbReference type="ARBA" id="ARBA00004141"/>
    </source>
</evidence>
<keyword evidence="3 5" id="KW-1133">Transmembrane helix</keyword>
<feature type="transmembrane region" description="Helical" evidence="5">
    <location>
        <begin position="496"/>
        <end position="522"/>
    </location>
</feature>
<evidence type="ECO:0000256" key="3">
    <source>
        <dbReference type="ARBA" id="ARBA00022989"/>
    </source>
</evidence>
<evidence type="ECO:0000256" key="2">
    <source>
        <dbReference type="ARBA" id="ARBA00022692"/>
    </source>
</evidence>
<dbReference type="GO" id="GO:0016020">
    <property type="term" value="C:membrane"/>
    <property type="evidence" value="ECO:0007669"/>
    <property type="project" value="UniProtKB-SubCell"/>
</dbReference>
<dbReference type="InterPro" id="IPR036259">
    <property type="entry name" value="MFS_trans_sf"/>
</dbReference>
<dbReference type="OrthoDB" id="5204190at2759"/>
<accession>A0A9W8WJL6</accession>
<dbReference type="GO" id="GO:0022857">
    <property type="term" value="F:transmembrane transporter activity"/>
    <property type="evidence" value="ECO:0007669"/>
    <property type="project" value="TreeGrafter"/>
</dbReference>
<dbReference type="EMBL" id="JAPEUR010000025">
    <property type="protein sequence ID" value="KAJ4327372.1"/>
    <property type="molecule type" value="Genomic_DNA"/>
</dbReference>
<evidence type="ECO:0000313" key="6">
    <source>
        <dbReference type="EMBL" id="KAJ4327372.1"/>
    </source>
</evidence>
<feature type="transmembrane region" description="Helical" evidence="5">
    <location>
        <begin position="542"/>
        <end position="560"/>
    </location>
</feature>
<gene>
    <name evidence="6" type="ORF">N0V84_002143</name>
</gene>
<dbReference type="InterPro" id="IPR032675">
    <property type="entry name" value="LRR_dom_sf"/>
</dbReference>
<dbReference type="Proteomes" id="UP001140502">
    <property type="component" value="Unassembled WGS sequence"/>
</dbReference>
<name>A0A9W8WJL6_9HYPO</name>
<feature type="transmembrane region" description="Helical" evidence="5">
    <location>
        <begin position="401"/>
        <end position="423"/>
    </location>
</feature>
<feature type="transmembrane region" description="Helical" evidence="5">
    <location>
        <begin position="335"/>
        <end position="358"/>
    </location>
</feature>
<keyword evidence="7" id="KW-1185">Reference proteome</keyword>
<dbReference type="Gene3D" id="3.80.10.10">
    <property type="entry name" value="Ribonuclease Inhibitor"/>
    <property type="match status" value="1"/>
</dbReference>
<dbReference type="SUPFAM" id="SSF103473">
    <property type="entry name" value="MFS general substrate transporter"/>
    <property type="match status" value="2"/>
</dbReference>
<comment type="subcellular location">
    <subcellularLocation>
        <location evidence="1">Membrane</location>
        <topology evidence="1">Multi-pass membrane protein</topology>
    </subcellularLocation>
</comment>
<organism evidence="6 7">
    <name type="scientific">Fusarium piperis</name>
    <dbReference type="NCBI Taxonomy" id="1435070"/>
    <lineage>
        <taxon>Eukaryota</taxon>
        <taxon>Fungi</taxon>
        <taxon>Dikarya</taxon>
        <taxon>Ascomycota</taxon>
        <taxon>Pezizomycotina</taxon>
        <taxon>Sordariomycetes</taxon>
        <taxon>Hypocreomycetidae</taxon>
        <taxon>Hypocreales</taxon>
        <taxon>Nectriaceae</taxon>
        <taxon>Fusarium</taxon>
        <taxon>Fusarium solani species complex</taxon>
    </lineage>
</organism>
<evidence type="ECO:0000313" key="7">
    <source>
        <dbReference type="Proteomes" id="UP001140502"/>
    </source>
</evidence>